<protein>
    <submittedName>
        <fullName evidence="1">Uncharacterized protein</fullName>
    </submittedName>
</protein>
<organism evidence="1 2">
    <name type="scientific">Deinococcus rhizophilus</name>
    <dbReference type="NCBI Taxonomy" id="3049544"/>
    <lineage>
        <taxon>Bacteria</taxon>
        <taxon>Thermotogati</taxon>
        <taxon>Deinococcota</taxon>
        <taxon>Deinococci</taxon>
        <taxon>Deinococcales</taxon>
        <taxon>Deinococcaceae</taxon>
        <taxon>Deinococcus</taxon>
    </lineage>
</organism>
<evidence type="ECO:0000313" key="1">
    <source>
        <dbReference type="EMBL" id="MDL2343129.1"/>
    </source>
</evidence>
<proteinExistence type="predicted"/>
<evidence type="ECO:0000313" key="2">
    <source>
        <dbReference type="Proteomes" id="UP001302059"/>
    </source>
</evidence>
<dbReference type="EMBL" id="JASNGB010000012">
    <property type="protein sequence ID" value="MDL2343129.1"/>
    <property type="molecule type" value="Genomic_DNA"/>
</dbReference>
<dbReference type="Proteomes" id="UP001302059">
    <property type="component" value="Unassembled WGS sequence"/>
</dbReference>
<reference evidence="1 2" key="1">
    <citation type="submission" date="2023-05" db="EMBL/GenBank/DDBJ databases">
        <authorList>
            <person name="Gao F."/>
        </authorList>
    </citation>
    <scope>NUCLEOTIDE SEQUENCE [LARGE SCALE GENOMIC DNA]</scope>
    <source>
        <strain evidence="1 2">MIMF12</strain>
    </source>
</reference>
<dbReference type="RefSeq" id="WP_285521196.1">
    <property type="nucleotide sequence ID" value="NZ_JASNGB010000012.1"/>
</dbReference>
<comment type="caution">
    <text evidence="1">The sequence shown here is derived from an EMBL/GenBank/DDBJ whole genome shotgun (WGS) entry which is preliminary data.</text>
</comment>
<keyword evidence="2" id="KW-1185">Reference proteome</keyword>
<sequence>MRILARRPKADLPFVPAGLWRALRLVPPAVLAEARAEGAAHPARLARSGWGLALTPGLSALALWNWCP</sequence>
<name>A0ABT7JHH6_9DEIO</name>
<accession>A0ABT7JHH6</accession>
<gene>
    <name evidence="1" type="ORF">QOL99_03085</name>
</gene>